<protein>
    <submittedName>
        <fullName evidence="2">Uncharacterized protein</fullName>
    </submittedName>
</protein>
<proteinExistence type="predicted"/>
<dbReference type="WBParaSite" id="nRc.2.0.1.t15416-RA">
    <property type="protein sequence ID" value="nRc.2.0.1.t15416-RA"/>
    <property type="gene ID" value="nRc.2.0.1.g15416"/>
</dbReference>
<dbReference type="Proteomes" id="UP000887565">
    <property type="component" value="Unplaced"/>
</dbReference>
<evidence type="ECO:0000313" key="2">
    <source>
        <dbReference type="WBParaSite" id="nRc.2.0.1.t15416-RA"/>
    </source>
</evidence>
<evidence type="ECO:0000313" key="1">
    <source>
        <dbReference type="Proteomes" id="UP000887565"/>
    </source>
</evidence>
<sequence length="93" mass="10920">MDMTRNLARSIIRKIDGLFRAVKRLVPNCCNNRKGGISHLVSGDRMLAHDHLQAPHPLLKKRNDRYRENSNKKTFCFLLDEVKHMKGQIQFYN</sequence>
<dbReference type="AlphaFoldDB" id="A0A915IN69"/>
<organism evidence="1 2">
    <name type="scientific">Romanomermis culicivorax</name>
    <name type="common">Nematode worm</name>
    <dbReference type="NCBI Taxonomy" id="13658"/>
    <lineage>
        <taxon>Eukaryota</taxon>
        <taxon>Metazoa</taxon>
        <taxon>Ecdysozoa</taxon>
        <taxon>Nematoda</taxon>
        <taxon>Enoplea</taxon>
        <taxon>Dorylaimia</taxon>
        <taxon>Mermithida</taxon>
        <taxon>Mermithoidea</taxon>
        <taxon>Mermithidae</taxon>
        <taxon>Romanomermis</taxon>
    </lineage>
</organism>
<accession>A0A915IN69</accession>
<keyword evidence="1" id="KW-1185">Reference proteome</keyword>
<name>A0A915IN69_ROMCU</name>
<reference evidence="2" key="1">
    <citation type="submission" date="2022-11" db="UniProtKB">
        <authorList>
            <consortium name="WormBaseParasite"/>
        </authorList>
    </citation>
    <scope>IDENTIFICATION</scope>
</reference>